<dbReference type="InterPro" id="IPR026335">
    <property type="entry name" value="rSAM_SPASM_FxsB"/>
</dbReference>
<proteinExistence type="predicted"/>
<dbReference type="Pfam" id="PF04055">
    <property type="entry name" value="Radical_SAM"/>
    <property type="match status" value="1"/>
</dbReference>
<dbReference type="EMBL" id="BAAAGX010000006">
    <property type="protein sequence ID" value="GAA0229711.1"/>
    <property type="molecule type" value="Genomic_DNA"/>
</dbReference>
<feature type="domain" description="Radical SAM core" evidence="5">
    <location>
        <begin position="31"/>
        <end position="264"/>
    </location>
</feature>
<dbReference type="SFLD" id="SFLDG01386">
    <property type="entry name" value="main_SPASM_domain-containing"/>
    <property type="match status" value="1"/>
</dbReference>
<dbReference type="SFLD" id="SFLDG01072">
    <property type="entry name" value="dehydrogenase_like"/>
    <property type="match status" value="1"/>
</dbReference>
<evidence type="ECO:0000259" key="5">
    <source>
        <dbReference type="PROSITE" id="PS51918"/>
    </source>
</evidence>
<dbReference type="PANTHER" id="PTHR43273:SF8">
    <property type="entry name" value="RADICAL SAM DOMAIN PROTEIN"/>
    <property type="match status" value="1"/>
</dbReference>
<dbReference type="RefSeq" id="WP_344647883.1">
    <property type="nucleotide sequence ID" value="NZ_BAAAGX010000006.1"/>
</dbReference>
<reference evidence="7" key="1">
    <citation type="journal article" date="2019" name="Int. J. Syst. Evol. Microbiol.">
        <title>The Global Catalogue of Microorganisms (GCM) 10K type strain sequencing project: providing services to taxonomists for standard genome sequencing and annotation.</title>
        <authorList>
            <consortium name="The Broad Institute Genomics Platform"/>
            <consortium name="The Broad Institute Genome Sequencing Center for Infectious Disease"/>
            <person name="Wu L."/>
            <person name="Ma J."/>
        </authorList>
    </citation>
    <scope>NUCLEOTIDE SEQUENCE [LARGE SCALE GENOMIC DNA]</scope>
    <source>
        <strain evidence="7">JCM 10425</strain>
    </source>
</reference>
<sequence length="409" mass="45355">MRSIDSEVRARPEWPLDILDVRGLIRNGWRPTPITHYVLKINSRCNLACSYCYIYEKGDESWRARPRRMSEDTLSAAVARIAEHTAEHSVERVNIVFHGGEPLLSGVEYIGSAVTRVRESLPSGTTLAATVQTNGVLLDEATLDGLLRHAVRVGVSVDGTPEAHDRQRRFADGRPSSTEVEAGIRRLAAPRYRAIYGGLLCVVDLAEDPIGVYKYLRSFGPPRMDFLLPHGDWHNRPPARADDGTHPYSDWLTRIFDHWYVSGPPRPGIRLFEEIIHLLLGGNSRTEAVGVSPAATLVIETDGAIEQVDSLRSAYPGAAATGLHILRDPVDAALLHAGVAARQIGVDALADECRRCLFARICGGGFYGHRYRAGHGFRNPSVYCPDLFALIDHIRTRIDVDLHARRRAR</sequence>
<evidence type="ECO:0000256" key="1">
    <source>
        <dbReference type="ARBA" id="ARBA00022691"/>
    </source>
</evidence>
<evidence type="ECO:0000256" key="4">
    <source>
        <dbReference type="ARBA" id="ARBA00023014"/>
    </source>
</evidence>
<evidence type="ECO:0000313" key="6">
    <source>
        <dbReference type="EMBL" id="GAA0229711.1"/>
    </source>
</evidence>
<keyword evidence="3" id="KW-0408">Iron</keyword>
<dbReference type="Proteomes" id="UP001500967">
    <property type="component" value="Unassembled WGS sequence"/>
</dbReference>
<comment type="caution">
    <text evidence="6">The sequence shown here is derived from an EMBL/GenBank/DDBJ whole genome shotgun (WGS) entry which is preliminary data.</text>
</comment>
<dbReference type="InterPro" id="IPR013785">
    <property type="entry name" value="Aldolase_TIM"/>
</dbReference>
<dbReference type="SFLD" id="SFLDG01067">
    <property type="entry name" value="SPASM/twitch_domain_containing"/>
    <property type="match status" value="1"/>
</dbReference>
<evidence type="ECO:0000256" key="3">
    <source>
        <dbReference type="ARBA" id="ARBA00023004"/>
    </source>
</evidence>
<dbReference type="Gene3D" id="3.20.20.70">
    <property type="entry name" value="Aldolase class I"/>
    <property type="match status" value="1"/>
</dbReference>
<name>A0ABP3DDB8_9ACTN</name>
<keyword evidence="1" id="KW-0949">S-adenosyl-L-methionine</keyword>
<protein>
    <recommendedName>
        <fullName evidence="5">Radical SAM core domain-containing protein</fullName>
    </recommendedName>
</protein>
<evidence type="ECO:0000256" key="2">
    <source>
        <dbReference type="ARBA" id="ARBA00022723"/>
    </source>
</evidence>
<dbReference type="SFLD" id="SFLDS00029">
    <property type="entry name" value="Radical_SAM"/>
    <property type="match status" value="1"/>
</dbReference>
<keyword evidence="4" id="KW-0411">Iron-sulfur</keyword>
<gene>
    <name evidence="6" type="ORF">GCM10009539_13860</name>
</gene>
<organism evidence="6 7">
    <name type="scientific">Cryptosporangium japonicum</name>
    <dbReference type="NCBI Taxonomy" id="80872"/>
    <lineage>
        <taxon>Bacteria</taxon>
        <taxon>Bacillati</taxon>
        <taxon>Actinomycetota</taxon>
        <taxon>Actinomycetes</taxon>
        <taxon>Cryptosporangiales</taxon>
        <taxon>Cryptosporangiaceae</taxon>
        <taxon>Cryptosporangium</taxon>
    </lineage>
</organism>
<accession>A0ABP3DDB8</accession>
<dbReference type="PANTHER" id="PTHR43273">
    <property type="entry name" value="ANAEROBIC SULFATASE-MATURATING ENZYME HOMOLOG ASLB-RELATED"/>
    <property type="match status" value="1"/>
</dbReference>
<dbReference type="InterPro" id="IPR007197">
    <property type="entry name" value="rSAM"/>
</dbReference>
<dbReference type="SUPFAM" id="SSF102114">
    <property type="entry name" value="Radical SAM enzymes"/>
    <property type="match status" value="1"/>
</dbReference>
<dbReference type="InterPro" id="IPR058240">
    <property type="entry name" value="rSAM_sf"/>
</dbReference>
<dbReference type="NCBIfam" id="TIGR04269">
    <property type="entry name" value="SAM_SPASM_FxsB"/>
    <property type="match status" value="1"/>
</dbReference>
<keyword evidence="7" id="KW-1185">Reference proteome</keyword>
<dbReference type="InterPro" id="IPR023867">
    <property type="entry name" value="Sulphatase_maturase_rSAM"/>
</dbReference>
<evidence type="ECO:0000313" key="7">
    <source>
        <dbReference type="Proteomes" id="UP001500967"/>
    </source>
</evidence>
<dbReference type="CDD" id="cd01335">
    <property type="entry name" value="Radical_SAM"/>
    <property type="match status" value="1"/>
</dbReference>
<dbReference type="PROSITE" id="PS51918">
    <property type="entry name" value="RADICAL_SAM"/>
    <property type="match status" value="1"/>
</dbReference>
<keyword evidence="2" id="KW-0479">Metal-binding</keyword>